<evidence type="ECO:0000313" key="2">
    <source>
        <dbReference type="Proteomes" id="UP000276133"/>
    </source>
</evidence>
<dbReference type="Proteomes" id="UP000276133">
    <property type="component" value="Unassembled WGS sequence"/>
</dbReference>
<organism evidence="1 2">
    <name type="scientific">Brachionus plicatilis</name>
    <name type="common">Marine rotifer</name>
    <name type="synonym">Brachionus muelleri</name>
    <dbReference type="NCBI Taxonomy" id="10195"/>
    <lineage>
        <taxon>Eukaryota</taxon>
        <taxon>Metazoa</taxon>
        <taxon>Spiralia</taxon>
        <taxon>Gnathifera</taxon>
        <taxon>Rotifera</taxon>
        <taxon>Eurotatoria</taxon>
        <taxon>Monogononta</taxon>
        <taxon>Pseudotrocha</taxon>
        <taxon>Ploima</taxon>
        <taxon>Brachionidae</taxon>
        <taxon>Brachionus</taxon>
    </lineage>
</organism>
<protein>
    <submittedName>
        <fullName evidence="1">Uncharacterized protein</fullName>
    </submittedName>
</protein>
<accession>A0A3M7T7X4</accession>
<keyword evidence="2" id="KW-1185">Reference proteome</keyword>
<proteinExistence type="predicted"/>
<gene>
    <name evidence="1" type="ORF">BpHYR1_001316</name>
</gene>
<reference evidence="1 2" key="1">
    <citation type="journal article" date="2018" name="Sci. Rep.">
        <title>Genomic signatures of local adaptation to the degree of environmental predictability in rotifers.</title>
        <authorList>
            <person name="Franch-Gras L."/>
            <person name="Hahn C."/>
            <person name="Garcia-Roger E.M."/>
            <person name="Carmona M.J."/>
            <person name="Serra M."/>
            <person name="Gomez A."/>
        </authorList>
    </citation>
    <scope>NUCLEOTIDE SEQUENCE [LARGE SCALE GENOMIC DNA]</scope>
    <source>
        <strain evidence="1">HYR1</strain>
    </source>
</reference>
<dbReference type="EMBL" id="REGN01000172">
    <property type="protein sequence ID" value="RNA43930.1"/>
    <property type="molecule type" value="Genomic_DNA"/>
</dbReference>
<comment type="caution">
    <text evidence="1">The sequence shown here is derived from an EMBL/GenBank/DDBJ whole genome shotgun (WGS) entry which is preliminary data.</text>
</comment>
<evidence type="ECO:0000313" key="1">
    <source>
        <dbReference type="EMBL" id="RNA43930.1"/>
    </source>
</evidence>
<dbReference type="AlphaFoldDB" id="A0A3M7T7X4"/>
<name>A0A3M7T7X4_BRAPC</name>
<sequence>MFSIRLCGITQGLAQFLVFAKLCQKILYAKLHITLSDEDFILKETKIIDNTIRINNKNSILSSESVSPATLNQKTLNVRSHTVQFVRVKFSTFDKWLMKEILRFKLKLKKCK</sequence>